<comment type="function">
    <text evidence="11">Removal of H(2)O(2), oxidation of toxic reductants, biosynthesis and degradation of lignin, suberization, auxin catabolism, response to environmental stresses such as wounding, pathogen attack and oxidative stress.</text>
</comment>
<dbReference type="InterPro" id="IPR019793">
    <property type="entry name" value="Peroxidases_heam-ligand_BS"/>
</dbReference>
<dbReference type="PRINTS" id="PR00461">
    <property type="entry name" value="PLPEROXIDASE"/>
</dbReference>
<protein>
    <recommendedName>
        <fullName evidence="11">Peroxidase</fullName>
        <ecNumber evidence="11">1.11.1.7</ecNumber>
    </recommendedName>
</protein>
<name>A0ABR2LZQ6_9ASPA</name>
<sequence>MAAGFMISSSLAVLSLISALSFSAEAQLSPEFYDATCPNLQGIVRSTMAQAVNTEPRMAASILRLSFHDCFVNGCDGSILLDDNATFTGEKNAFPNQNSARGFDVIDTVKANVEAACPATVSCADILALAARAGVFQLGGPMWPLGLGRRDATTASQSAANNDLPSPASTLAVLIAKFAAKGLNAREMTALSGSHTIGQAQCRFFRSRIYNDSNINPGFATLRQANCPAASGDSNLAPLDLQTPNRFGPDYYQNLVGLRGLLHSDQELFNNGTQDQLVRLYSVNRFLFFKDFAAAMTKMSDITPLTGTNGEIRLNCRKVNS</sequence>
<dbReference type="PANTHER" id="PTHR31388">
    <property type="entry name" value="PEROXIDASE 72-RELATED"/>
    <property type="match status" value="1"/>
</dbReference>
<evidence type="ECO:0000256" key="2">
    <source>
        <dbReference type="ARBA" id="ARBA00006873"/>
    </source>
</evidence>
<comment type="similarity">
    <text evidence="11">Belongs to the peroxidase family. Classical plant (class III) peroxidase subfamily.</text>
</comment>
<keyword evidence="11" id="KW-0732">Signal</keyword>
<comment type="similarity">
    <text evidence="2">Belongs to the peroxidase family. Ascorbate peroxidase subfamily.</text>
</comment>
<keyword evidence="6 11" id="KW-0106">Calcium</keyword>
<keyword evidence="11" id="KW-0964">Secreted</keyword>
<dbReference type="CDD" id="cd00693">
    <property type="entry name" value="secretory_peroxidase"/>
    <property type="match status" value="1"/>
</dbReference>
<dbReference type="EC" id="1.11.1.7" evidence="11"/>
<dbReference type="InterPro" id="IPR000823">
    <property type="entry name" value="Peroxidase_pln"/>
</dbReference>
<keyword evidence="14" id="KW-1185">Reference proteome</keyword>
<dbReference type="InterPro" id="IPR002016">
    <property type="entry name" value="Haem_peroxidase"/>
</dbReference>
<dbReference type="Gene3D" id="1.10.520.10">
    <property type="match status" value="1"/>
</dbReference>
<keyword evidence="5 11" id="KW-0479">Metal-binding</keyword>
<keyword evidence="10 11" id="KW-0376">Hydrogen peroxide</keyword>
<evidence type="ECO:0000256" key="5">
    <source>
        <dbReference type="ARBA" id="ARBA00022723"/>
    </source>
</evidence>
<evidence type="ECO:0000259" key="12">
    <source>
        <dbReference type="PROSITE" id="PS50873"/>
    </source>
</evidence>
<evidence type="ECO:0000256" key="8">
    <source>
        <dbReference type="ARBA" id="ARBA00023004"/>
    </source>
</evidence>
<comment type="caution">
    <text evidence="13">The sequence shown here is derived from an EMBL/GenBank/DDBJ whole genome shotgun (WGS) entry which is preliminary data.</text>
</comment>
<comment type="cofactor">
    <cofactor evidence="11">
        <name>Ca(2+)</name>
        <dbReference type="ChEBI" id="CHEBI:29108"/>
    </cofactor>
    <text evidence="11">Binds 2 calcium ions per subunit.</text>
</comment>
<accession>A0ABR2LZQ6</accession>
<dbReference type="EMBL" id="JBBWWR010000013">
    <property type="protein sequence ID" value="KAK8955241.1"/>
    <property type="molecule type" value="Genomic_DNA"/>
</dbReference>
<evidence type="ECO:0000256" key="1">
    <source>
        <dbReference type="ARBA" id="ARBA00000189"/>
    </source>
</evidence>
<dbReference type="InterPro" id="IPR019794">
    <property type="entry name" value="Peroxidases_AS"/>
</dbReference>
<evidence type="ECO:0000313" key="13">
    <source>
        <dbReference type="EMBL" id="KAK8955241.1"/>
    </source>
</evidence>
<dbReference type="InterPro" id="IPR010255">
    <property type="entry name" value="Haem_peroxidase_sf"/>
</dbReference>
<evidence type="ECO:0000256" key="4">
    <source>
        <dbReference type="ARBA" id="ARBA00022617"/>
    </source>
</evidence>
<feature type="chain" id="PRO_5044960451" description="Peroxidase" evidence="11">
    <location>
        <begin position="27"/>
        <end position="321"/>
    </location>
</feature>
<feature type="signal peptide" evidence="11">
    <location>
        <begin position="1"/>
        <end position="26"/>
    </location>
</feature>
<dbReference type="Proteomes" id="UP001412067">
    <property type="component" value="Unassembled WGS sequence"/>
</dbReference>
<comment type="catalytic activity">
    <reaction evidence="1 11">
        <text>2 a phenolic donor + H2O2 = 2 a phenolic radical donor + 2 H2O</text>
        <dbReference type="Rhea" id="RHEA:56136"/>
        <dbReference type="ChEBI" id="CHEBI:15377"/>
        <dbReference type="ChEBI" id="CHEBI:16240"/>
        <dbReference type="ChEBI" id="CHEBI:139520"/>
        <dbReference type="ChEBI" id="CHEBI:139521"/>
        <dbReference type="EC" id="1.11.1.7"/>
    </reaction>
</comment>
<dbReference type="Gene3D" id="1.10.420.10">
    <property type="entry name" value="Peroxidase, domain 2"/>
    <property type="match status" value="1"/>
</dbReference>
<comment type="subcellular location">
    <subcellularLocation>
        <location evidence="11">Secreted</location>
    </subcellularLocation>
</comment>
<evidence type="ECO:0000256" key="11">
    <source>
        <dbReference type="RuleBase" id="RU362060"/>
    </source>
</evidence>
<proteinExistence type="inferred from homology"/>
<dbReference type="PROSITE" id="PS50873">
    <property type="entry name" value="PEROXIDASE_4"/>
    <property type="match status" value="1"/>
</dbReference>
<keyword evidence="8 11" id="KW-0408">Iron</keyword>
<gene>
    <name evidence="13" type="primary">PER52</name>
    <name evidence="13" type="ORF">KSP40_PGU013216</name>
</gene>
<dbReference type="PRINTS" id="PR00458">
    <property type="entry name" value="PEROXIDASE"/>
</dbReference>
<keyword evidence="4 11" id="KW-0349">Heme</keyword>
<dbReference type="SUPFAM" id="SSF48113">
    <property type="entry name" value="Heme-dependent peroxidases"/>
    <property type="match status" value="1"/>
</dbReference>
<keyword evidence="9" id="KW-1015">Disulfide bond</keyword>
<evidence type="ECO:0000256" key="10">
    <source>
        <dbReference type="ARBA" id="ARBA00023324"/>
    </source>
</evidence>
<evidence type="ECO:0000256" key="7">
    <source>
        <dbReference type="ARBA" id="ARBA00023002"/>
    </source>
</evidence>
<comment type="cofactor">
    <cofactor evidence="11">
        <name>heme b</name>
        <dbReference type="ChEBI" id="CHEBI:60344"/>
    </cofactor>
    <text evidence="11">Binds 1 heme b (iron(II)-protoporphyrin IX) group per subunit.</text>
</comment>
<organism evidence="13 14">
    <name type="scientific">Platanthera guangdongensis</name>
    <dbReference type="NCBI Taxonomy" id="2320717"/>
    <lineage>
        <taxon>Eukaryota</taxon>
        <taxon>Viridiplantae</taxon>
        <taxon>Streptophyta</taxon>
        <taxon>Embryophyta</taxon>
        <taxon>Tracheophyta</taxon>
        <taxon>Spermatophyta</taxon>
        <taxon>Magnoliopsida</taxon>
        <taxon>Liliopsida</taxon>
        <taxon>Asparagales</taxon>
        <taxon>Orchidaceae</taxon>
        <taxon>Orchidoideae</taxon>
        <taxon>Orchideae</taxon>
        <taxon>Orchidinae</taxon>
        <taxon>Platanthera</taxon>
    </lineage>
</organism>
<evidence type="ECO:0000256" key="6">
    <source>
        <dbReference type="ARBA" id="ARBA00022837"/>
    </source>
</evidence>
<dbReference type="PROSITE" id="PS00436">
    <property type="entry name" value="PEROXIDASE_2"/>
    <property type="match status" value="1"/>
</dbReference>
<dbReference type="Pfam" id="PF00141">
    <property type="entry name" value="peroxidase"/>
    <property type="match status" value="1"/>
</dbReference>
<keyword evidence="3 11" id="KW-0575">Peroxidase</keyword>
<dbReference type="PANTHER" id="PTHR31388:SF5">
    <property type="entry name" value="PEROXIDASE"/>
    <property type="match status" value="1"/>
</dbReference>
<dbReference type="InterPro" id="IPR033905">
    <property type="entry name" value="Secretory_peroxidase"/>
</dbReference>
<reference evidence="13 14" key="1">
    <citation type="journal article" date="2022" name="Nat. Plants">
        <title>Genomes of leafy and leafless Platanthera orchids illuminate the evolution of mycoheterotrophy.</title>
        <authorList>
            <person name="Li M.H."/>
            <person name="Liu K.W."/>
            <person name="Li Z."/>
            <person name="Lu H.C."/>
            <person name="Ye Q.L."/>
            <person name="Zhang D."/>
            <person name="Wang J.Y."/>
            <person name="Li Y.F."/>
            <person name="Zhong Z.M."/>
            <person name="Liu X."/>
            <person name="Yu X."/>
            <person name="Liu D.K."/>
            <person name="Tu X.D."/>
            <person name="Liu B."/>
            <person name="Hao Y."/>
            <person name="Liao X.Y."/>
            <person name="Jiang Y.T."/>
            <person name="Sun W.H."/>
            <person name="Chen J."/>
            <person name="Chen Y.Q."/>
            <person name="Ai Y."/>
            <person name="Zhai J.W."/>
            <person name="Wu S.S."/>
            <person name="Zhou Z."/>
            <person name="Hsiao Y.Y."/>
            <person name="Wu W.L."/>
            <person name="Chen Y.Y."/>
            <person name="Lin Y.F."/>
            <person name="Hsu J.L."/>
            <person name="Li C.Y."/>
            <person name="Wang Z.W."/>
            <person name="Zhao X."/>
            <person name="Zhong W.Y."/>
            <person name="Ma X.K."/>
            <person name="Ma L."/>
            <person name="Huang J."/>
            <person name="Chen G.Z."/>
            <person name="Huang M.Z."/>
            <person name="Huang L."/>
            <person name="Peng D.H."/>
            <person name="Luo Y.B."/>
            <person name="Zou S.Q."/>
            <person name="Chen S.P."/>
            <person name="Lan S."/>
            <person name="Tsai W.C."/>
            <person name="Van de Peer Y."/>
            <person name="Liu Z.J."/>
        </authorList>
    </citation>
    <scope>NUCLEOTIDE SEQUENCE [LARGE SCALE GENOMIC DNA]</scope>
    <source>
        <strain evidence="13">Lor288</strain>
    </source>
</reference>
<evidence type="ECO:0000256" key="9">
    <source>
        <dbReference type="ARBA" id="ARBA00023157"/>
    </source>
</evidence>
<evidence type="ECO:0000256" key="3">
    <source>
        <dbReference type="ARBA" id="ARBA00022559"/>
    </source>
</evidence>
<keyword evidence="7 11" id="KW-0560">Oxidoreductase</keyword>
<dbReference type="PROSITE" id="PS00435">
    <property type="entry name" value="PEROXIDASE_1"/>
    <property type="match status" value="1"/>
</dbReference>
<feature type="domain" description="Plant heme peroxidase family profile" evidence="12">
    <location>
        <begin position="27"/>
        <end position="320"/>
    </location>
</feature>
<evidence type="ECO:0000313" key="14">
    <source>
        <dbReference type="Proteomes" id="UP001412067"/>
    </source>
</evidence>
<dbReference type="GO" id="GO:0004601">
    <property type="term" value="F:peroxidase activity"/>
    <property type="evidence" value="ECO:0007669"/>
    <property type="project" value="UniProtKB-KW"/>
</dbReference>